<dbReference type="GeneID" id="93130665"/>
<feature type="transmembrane region" description="Helical" evidence="6">
    <location>
        <begin position="347"/>
        <end position="374"/>
    </location>
</feature>
<evidence type="ECO:0000256" key="1">
    <source>
        <dbReference type="ARBA" id="ARBA00004551"/>
    </source>
</evidence>
<keyword evidence="6" id="KW-1133">Transmembrane helix</keyword>
<protein>
    <submittedName>
        <fullName evidence="8">Type III secretion system translocon subunit SctE</fullName>
    </submittedName>
</protein>
<sequence>MSEINNDGISGAWQVSPRFVSADLQRAAAANRLAVGGADCQQLLAEMVEVFGRQDDGAKGERPDGSPLRQPSVPFGRALEVVKSVLPQLQQMPLSRLAENASAIEQRRAAEAHDRETHVSGYAAAVGELETEVEGFGRMLEQYAKLDAHGKTADDEIARVQTARVRAFDAFEAADEAARQPRVGAPDAMQREVSALETLLLLFSKFSEMLSERAESRIEHESAQIDIARKERLQKMLDEMDRVEKENAKAEELNKTAGCVGKIIGAVVTAVATIGAVFTGGASLAVAGIGLALMAADSIVQAATGKSFMEELFKPVMAVLQPVLEFLSDKLSDVLQALGVGEEIAKMIAMVTVAVAMVGAIAAVSLSGAGSLVAKGAGKVASLLAKGVERTLGKLVPEALKQAASQGGRRLASGASNMVEAAMERLGMKSDAISRQMYGHRMQQMAAGGAVVHVAATGGLNIAAAVHGVEAAKGEAKVKVLENETELLERLMQALLDAVARSAEQANAVFAAISRVVQTHTDANVAVTRMIAGSRVV</sequence>
<gene>
    <name evidence="8" type="primary">sctE</name>
    <name evidence="8" type="ORF">I6K02_20460</name>
</gene>
<evidence type="ECO:0000313" key="8">
    <source>
        <dbReference type="EMBL" id="QRO80677.1"/>
    </source>
</evidence>
<dbReference type="AlphaFoldDB" id="A0A892IHM7"/>
<comment type="subcellular location">
    <subcellularLocation>
        <location evidence="1">Host membrane</location>
    </subcellularLocation>
</comment>
<evidence type="ECO:0000256" key="6">
    <source>
        <dbReference type="SAM" id="Phobius"/>
    </source>
</evidence>
<keyword evidence="2" id="KW-1043">Host membrane</keyword>
<evidence type="ECO:0000256" key="3">
    <source>
        <dbReference type="ARBA" id="ARBA00023026"/>
    </source>
</evidence>
<keyword evidence="5" id="KW-0175">Coiled coil</keyword>
<dbReference type="GO" id="GO:0033644">
    <property type="term" value="C:host cell membrane"/>
    <property type="evidence" value="ECO:0007669"/>
    <property type="project" value="UniProtKB-SubCell"/>
</dbReference>
<keyword evidence="9" id="KW-1185">Reference proteome</keyword>
<dbReference type="Pfam" id="PF04888">
    <property type="entry name" value="SseC"/>
    <property type="match status" value="1"/>
</dbReference>
<dbReference type="InterPro" id="IPR006972">
    <property type="entry name" value="BipB-like_C"/>
</dbReference>
<name>A0A892IHM7_9BURK</name>
<keyword evidence="3" id="KW-0843">Virulence</keyword>
<evidence type="ECO:0000256" key="5">
    <source>
        <dbReference type="SAM" id="Coils"/>
    </source>
</evidence>
<accession>A0A892IHM7</accession>
<proteinExistence type="inferred from homology"/>
<reference evidence="8 9" key="1">
    <citation type="submission" date="2021-02" db="EMBL/GenBank/DDBJ databases">
        <title>FDA dAtabase for Regulatory Grade micrObial Sequences (FDA-ARGOS): Supporting development and validation of Infectious Disease Dx tests.</title>
        <authorList>
            <person name="Minogue T."/>
            <person name="Wolcott M."/>
            <person name="Wasieloski L."/>
            <person name="Aguilar W."/>
            <person name="Moore D."/>
            <person name="Jaissle J."/>
            <person name="Tallon L."/>
            <person name="Sadzewicz L."/>
            <person name="Zhao X."/>
            <person name="Boylan J."/>
            <person name="Ott S."/>
            <person name="Bowen H."/>
            <person name="Vavikolanu K."/>
            <person name="Mehta A."/>
            <person name="Aluvathingal J."/>
            <person name="Nadendla S."/>
            <person name="Yan Y."/>
            <person name="Sichtig H."/>
        </authorList>
    </citation>
    <scope>NUCLEOTIDE SEQUENCE [LARGE SCALE GENOMIC DNA]</scope>
    <source>
        <strain evidence="8 9">FDAARGOS_1272</strain>
    </source>
</reference>
<comment type="similarity">
    <text evidence="4">Belongs to the SctE/SipB/YopB family.</text>
</comment>
<feature type="coiled-coil region" evidence="5">
    <location>
        <begin position="211"/>
        <end position="256"/>
    </location>
</feature>
<keyword evidence="6" id="KW-0472">Membrane</keyword>
<evidence type="ECO:0000256" key="2">
    <source>
        <dbReference type="ARBA" id="ARBA00022870"/>
    </source>
</evidence>
<feature type="coiled-coil region" evidence="5">
    <location>
        <begin position="471"/>
        <end position="501"/>
    </location>
</feature>
<feature type="domain" description="Translocator protein BipB-like C-terminal" evidence="7">
    <location>
        <begin position="205"/>
        <end position="529"/>
    </location>
</feature>
<dbReference type="RefSeq" id="WP_006766947.1">
    <property type="nucleotide sequence ID" value="NZ_CABVPR010000016.1"/>
</dbReference>
<dbReference type="EMBL" id="CP069483">
    <property type="protein sequence ID" value="QRO80677.1"/>
    <property type="molecule type" value="Genomic_DNA"/>
</dbReference>
<feature type="transmembrane region" description="Helical" evidence="6">
    <location>
        <begin position="263"/>
        <end position="296"/>
    </location>
</feature>
<keyword evidence="6" id="KW-0812">Transmembrane</keyword>
<dbReference type="Proteomes" id="UP000625568">
    <property type="component" value="Chromosome 2"/>
</dbReference>
<organism evidence="8 9">
    <name type="scientific">Burkholderia dolosa</name>
    <dbReference type="NCBI Taxonomy" id="152500"/>
    <lineage>
        <taxon>Bacteria</taxon>
        <taxon>Pseudomonadati</taxon>
        <taxon>Pseudomonadota</taxon>
        <taxon>Betaproteobacteria</taxon>
        <taxon>Burkholderiales</taxon>
        <taxon>Burkholderiaceae</taxon>
        <taxon>Burkholderia</taxon>
        <taxon>Burkholderia cepacia complex</taxon>
    </lineage>
</organism>
<evidence type="ECO:0000256" key="4">
    <source>
        <dbReference type="ARBA" id="ARBA00035640"/>
    </source>
</evidence>
<evidence type="ECO:0000313" key="9">
    <source>
        <dbReference type="Proteomes" id="UP000625568"/>
    </source>
</evidence>
<evidence type="ECO:0000259" key="7">
    <source>
        <dbReference type="Pfam" id="PF04888"/>
    </source>
</evidence>